<dbReference type="AlphaFoldDB" id="A0A316YRL9"/>
<comment type="catalytic activity">
    <reaction evidence="6 7">
        <text>L-arginyl-[protein] + 2 S-adenosyl-L-methionine = N(omega),N(omega)'-dimethyl-L-arginyl-[protein] + 2 S-adenosyl-L-homocysteine + 2 H(+)</text>
        <dbReference type="Rhea" id="RHEA:48108"/>
        <dbReference type="Rhea" id="RHEA-COMP:10532"/>
        <dbReference type="Rhea" id="RHEA-COMP:11992"/>
        <dbReference type="ChEBI" id="CHEBI:15378"/>
        <dbReference type="ChEBI" id="CHEBI:29965"/>
        <dbReference type="ChEBI" id="CHEBI:57856"/>
        <dbReference type="ChEBI" id="CHEBI:59789"/>
        <dbReference type="ChEBI" id="CHEBI:88221"/>
        <dbReference type="EC" id="2.1.1.320"/>
    </reaction>
</comment>
<dbReference type="InterPro" id="IPR003788">
    <property type="entry name" value="NDUFAF7"/>
</dbReference>
<keyword evidence="3 7" id="KW-0489">Methyltransferase</keyword>
<dbReference type="SUPFAM" id="SSF53335">
    <property type="entry name" value="S-adenosyl-L-methionine-dependent methyltransferases"/>
    <property type="match status" value="1"/>
</dbReference>
<evidence type="ECO:0000256" key="4">
    <source>
        <dbReference type="ARBA" id="ARBA00022679"/>
    </source>
</evidence>
<dbReference type="InParanoid" id="A0A316YRL9"/>
<dbReference type="GO" id="GO:0035243">
    <property type="term" value="F:protein-arginine omega-N symmetric methyltransferase activity"/>
    <property type="evidence" value="ECO:0007669"/>
    <property type="project" value="UniProtKB-EC"/>
</dbReference>
<comment type="similarity">
    <text evidence="2 7">Belongs to the NDUFAF7 family.</text>
</comment>
<comment type="subcellular location">
    <subcellularLocation>
        <location evidence="1 7">Mitochondrion</location>
    </subcellularLocation>
</comment>
<dbReference type="RefSeq" id="XP_025379225.1">
    <property type="nucleotide sequence ID" value="XM_025521231.1"/>
</dbReference>
<comment type="function">
    <text evidence="7">Arginine methyltransferase involved in the assembly or stability of mitochondrial NADH:ubiquinone oxidoreductase complex (complex I).</text>
</comment>
<organism evidence="9 10">
    <name type="scientific">Acaromyces ingoldii</name>
    <dbReference type="NCBI Taxonomy" id="215250"/>
    <lineage>
        <taxon>Eukaryota</taxon>
        <taxon>Fungi</taxon>
        <taxon>Dikarya</taxon>
        <taxon>Basidiomycota</taxon>
        <taxon>Ustilaginomycotina</taxon>
        <taxon>Exobasidiomycetes</taxon>
        <taxon>Exobasidiales</taxon>
        <taxon>Cryptobasidiaceae</taxon>
        <taxon>Acaromyces</taxon>
    </lineage>
</organism>
<dbReference type="EMBL" id="KZ819635">
    <property type="protein sequence ID" value="PWN92027.1"/>
    <property type="molecule type" value="Genomic_DNA"/>
</dbReference>
<protein>
    <recommendedName>
        <fullName evidence="7">Protein arginine methyltransferase NDUFAF7</fullName>
        <ecNumber evidence="7">2.1.1.320</ecNumber>
    </recommendedName>
</protein>
<keyword evidence="10" id="KW-1185">Reference proteome</keyword>
<dbReference type="Gene3D" id="3.40.50.12710">
    <property type="match status" value="1"/>
</dbReference>
<sequence length="462" mass="50184">MRTCLLDPVQGYYATANTPPGTFDALTETRDVLGARGDFITSPEVSQVFGELLAIFFVARWQNTARDAPLRLVELGPGKGTLLADMLRTFARFAPFYRSIKDIHLVETSPGLMELQYNAIEKALEGTGKRLVSADQEVVGEDEIRVEWFPLVDSVPIRSDSWTMVAAHEFFDALPTHIFERSNDGFKEVLVDVERGGQSGITVLKPGDLTSSSKPAVGGPPKFRYVTSPGPTPWSLLLAMRNKRFNSLQPGQRVEISPEAWAAARRIGELVSGRKAAEVAPEVEEESAKTARLQREAERVQTPSQGGAGLIIDYGDEKAFGGSFRAFRSHKIVDPLEDPGKADLTANVDFWHLKSALFTTDARPLRLMYQAHFLQALGLGPRVEALEKAAANDERRADISSAAKRLVDPTGMGAQYKVLGVSSEASSGGSAEAVAKAKEPADKVYPFEMDEGSGGASAEKQA</sequence>
<evidence type="ECO:0000256" key="6">
    <source>
        <dbReference type="ARBA" id="ARBA00048612"/>
    </source>
</evidence>
<evidence type="ECO:0000256" key="8">
    <source>
        <dbReference type="SAM" id="MobiDB-lite"/>
    </source>
</evidence>
<dbReference type="Pfam" id="PF02636">
    <property type="entry name" value="Methyltransf_28"/>
    <property type="match status" value="1"/>
</dbReference>
<dbReference type="GeneID" id="37043147"/>
<dbReference type="PANTHER" id="PTHR12049">
    <property type="entry name" value="PROTEIN ARGININE METHYLTRANSFERASE NDUFAF7, MITOCHONDRIAL"/>
    <property type="match status" value="1"/>
</dbReference>
<dbReference type="GO" id="GO:0005739">
    <property type="term" value="C:mitochondrion"/>
    <property type="evidence" value="ECO:0007669"/>
    <property type="project" value="UniProtKB-SubCell"/>
</dbReference>
<dbReference type="GO" id="GO:0032259">
    <property type="term" value="P:methylation"/>
    <property type="evidence" value="ECO:0007669"/>
    <property type="project" value="UniProtKB-KW"/>
</dbReference>
<evidence type="ECO:0000313" key="10">
    <source>
        <dbReference type="Proteomes" id="UP000245768"/>
    </source>
</evidence>
<keyword evidence="5 7" id="KW-0496">Mitochondrion</keyword>
<reference evidence="9 10" key="1">
    <citation type="journal article" date="2018" name="Mol. Biol. Evol.">
        <title>Broad Genomic Sampling Reveals a Smut Pathogenic Ancestry of the Fungal Clade Ustilaginomycotina.</title>
        <authorList>
            <person name="Kijpornyongpan T."/>
            <person name="Mondo S.J."/>
            <person name="Barry K."/>
            <person name="Sandor L."/>
            <person name="Lee J."/>
            <person name="Lipzen A."/>
            <person name="Pangilinan J."/>
            <person name="LaButti K."/>
            <person name="Hainaut M."/>
            <person name="Henrissat B."/>
            <person name="Grigoriev I.V."/>
            <person name="Spatafora J.W."/>
            <person name="Aime M.C."/>
        </authorList>
    </citation>
    <scope>NUCLEOTIDE SEQUENCE [LARGE SCALE GENOMIC DNA]</scope>
    <source>
        <strain evidence="9 10">MCA 4198</strain>
    </source>
</reference>
<evidence type="ECO:0000256" key="2">
    <source>
        <dbReference type="ARBA" id="ARBA00005891"/>
    </source>
</evidence>
<accession>A0A316YRL9</accession>
<feature type="region of interest" description="Disordered" evidence="8">
    <location>
        <begin position="423"/>
        <end position="462"/>
    </location>
</feature>
<feature type="compositionally biased region" description="Low complexity" evidence="8">
    <location>
        <begin position="423"/>
        <end position="434"/>
    </location>
</feature>
<gene>
    <name evidence="9" type="ORF">FA10DRAFT_265833</name>
</gene>
<dbReference type="EC" id="2.1.1.320" evidence="7"/>
<evidence type="ECO:0000313" key="9">
    <source>
        <dbReference type="EMBL" id="PWN92027.1"/>
    </source>
</evidence>
<dbReference type="InterPro" id="IPR038375">
    <property type="entry name" value="NDUFAF7_sf"/>
</dbReference>
<keyword evidence="4 7" id="KW-0808">Transferase</keyword>
<evidence type="ECO:0000256" key="5">
    <source>
        <dbReference type="ARBA" id="ARBA00023128"/>
    </source>
</evidence>
<dbReference type="OrthoDB" id="438553at2759"/>
<evidence type="ECO:0000256" key="3">
    <source>
        <dbReference type="ARBA" id="ARBA00022603"/>
    </source>
</evidence>
<evidence type="ECO:0000256" key="7">
    <source>
        <dbReference type="RuleBase" id="RU364114"/>
    </source>
</evidence>
<dbReference type="InterPro" id="IPR029063">
    <property type="entry name" value="SAM-dependent_MTases_sf"/>
</dbReference>
<proteinExistence type="inferred from homology"/>
<evidence type="ECO:0000256" key="1">
    <source>
        <dbReference type="ARBA" id="ARBA00004173"/>
    </source>
</evidence>
<dbReference type="PANTHER" id="PTHR12049:SF7">
    <property type="entry name" value="PROTEIN ARGININE METHYLTRANSFERASE NDUFAF7, MITOCHONDRIAL"/>
    <property type="match status" value="1"/>
</dbReference>
<dbReference type="Proteomes" id="UP000245768">
    <property type="component" value="Unassembled WGS sequence"/>
</dbReference>
<dbReference type="STRING" id="215250.A0A316YRL9"/>
<dbReference type="GO" id="GO:0032981">
    <property type="term" value="P:mitochondrial respiratory chain complex I assembly"/>
    <property type="evidence" value="ECO:0007669"/>
    <property type="project" value="TreeGrafter"/>
</dbReference>
<name>A0A316YRL9_9BASI</name>